<evidence type="ECO:0000256" key="1">
    <source>
        <dbReference type="SAM" id="MobiDB-lite"/>
    </source>
</evidence>
<feature type="compositionally biased region" description="Low complexity" evidence="1">
    <location>
        <begin position="89"/>
        <end position="103"/>
    </location>
</feature>
<feature type="compositionally biased region" description="Acidic residues" evidence="1">
    <location>
        <begin position="562"/>
        <end position="580"/>
    </location>
</feature>
<feature type="compositionally biased region" description="Basic and acidic residues" evidence="1">
    <location>
        <begin position="606"/>
        <end position="616"/>
    </location>
</feature>
<feature type="compositionally biased region" description="Basic and acidic residues" evidence="1">
    <location>
        <begin position="133"/>
        <end position="154"/>
    </location>
</feature>
<feature type="compositionally biased region" description="Polar residues" evidence="1">
    <location>
        <begin position="22"/>
        <end position="61"/>
    </location>
</feature>
<feature type="region of interest" description="Disordered" evidence="1">
    <location>
        <begin position="233"/>
        <end position="284"/>
    </location>
</feature>
<feature type="compositionally biased region" description="Basic and acidic residues" evidence="1">
    <location>
        <begin position="500"/>
        <end position="534"/>
    </location>
</feature>
<accession>A0A8H3ES41</accession>
<dbReference type="AlphaFoldDB" id="A0A8H3ES41"/>
<feature type="region of interest" description="Disordered" evidence="1">
    <location>
        <begin position="1"/>
        <end position="206"/>
    </location>
</feature>
<dbReference type="EMBL" id="CAJPDR010000051">
    <property type="protein sequence ID" value="CAF9911716.1"/>
    <property type="molecule type" value="Genomic_DNA"/>
</dbReference>
<evidence type="ECO:0000313" key="3">
    <source>
        <dbReference type="Proteomes" id="UP000664203"/>
    </source>
</evidence>
<reference evidence="2" key="1">
    <citation type="submission" date="2021-03" db="EMBL/GenBank/DDBJ databases">
        <authorList>
            <person name="Tagirdzhanova G."/>
        </authorList>
    </citation>
    <scope>NUCLEOTIDE SEQUENCE</scope>
</reference>
<organism evidence="2 3">
    <name type="scientific">Alectoria fallacina</name>
    <dbReference type="NCBI Taxonomy" id="1903189"/>
    <lineage>
        <taxon>Eukaryota</taxon>
        <taxon>Fungi</taxon>
        <taxon>Dikarya</taxon>
        <taxon>Ascomycota</taxon>
        <taxon>Pezizomycotina</taxon>
        <taxon>Lecanoromycetes</taxon>
        <taxon>OSLEUM clade</taxon>
        <taxon>Lecanoromycetidae</taxon>
        <taxon>Lecanorales</taxon>
        <taxon>Lecanorineae</taxon>
        <taxon>Parmeliaceae</taxon>
        <taxon>Alectoria</taxon>
    </lineage>
</organism>
<keyword evidence="3" id="KW-1185">Reference proteome</keyword>
<feature type="compositionally biased region" description="Basic and acidic residues" evidence="1">
    <location>
        <begin position="161"/>
        <end position="170"/>
    </location>
</feature>
<gene>
    <name evidence="2" type="ORF">ALECFALPRED_007629</name>
</gene>
<feature type="compositionally biased region" description="Polar residues" evidence="1">
    <location>
        <begin position="78"/>
        <end position="88"/>
    </location>
</feature>
<feature type="region of interest" description="Disordered" evidence="1">
    <location>
        <begin position="500"/>
        <end position="683"/>
    </location>
</feature>
<feature type="compositionally biased region" description="Basic residues" evidence="1">
    <location>
        <begin position="465"/>
        <end position="475"/>
    </location>
</feature>
<name>A0A8H3ES41_9LECA</name>
<feature type="region of interest" description="Disordered" evidence="1">
    <location>
        <begin position="377"/>
        <end position="476"/>
    </location>
</feature>
<sequence length="704" mass="77079">MTKRKVIEDSDEEENAEATPPRLSTTGLSDITLSTIVSLDDSPSQGIEEQNADPSTSSSELLNCESRAAHRSLIEPTPKSTLSAIRSNSSSQQQTPTSPTTSQLKTRRSKTSVEDPKAKKPLKMYGKSSQDIFEFHGSSDGEIDITPRGDMDHKAGKRKKNENSKFDKAVSRQASQDEDFTRRPITSSGGDTELLITGSKPNEISSAGEKDVSLQNSMPPLGSKFTSFEQSQRSETSAIPTIAGPTSPISVTSNVAPPAGARYFKTHSDNRVPTPTGSSCGEVDKERSQGFTESVKLHSISPNEGMKATGLRAAEEPAPSSSFSETLPSKTVTIQKANQTKTISQDLNSRLGSEHLQSQFDSNMSTMVNPVVLLPAPTDTEGGQDELSLSIPETASKSPIKPVKTLRRKRNMDDEPVDELGSDDDAIGVPKEHYQPRPSKRRSGGGDEDVFVPTDFSRKPEAMGKGKRKNKRHKTTAFQELLLKDEDEEEEVKVVYDPRFEIPEKRTPKTSTERDQPDVERNENTEEIRPEAQPEPKQAIIATGQKKRGRPKKVVTTLSEETIVDEAETDHDQDDAETEEPVISATAKKTRKRTKTRENPTPIIDEQDRNDDRAPVADDDFEDLPANILSETHGNIIPSKLAAKPLPETSAVRANATPETPRKSTTPAPKGPDKHSPISSGKVAYRIGLSKRARIAPLLRIVRK</sequence>
<protein>
    <submittedName>
        <fullName evidence="2">Uncharacterized protein</fullName>
    </submittedName>
</protein>
<proteinExistence type="predicted"/>
<comment type="caution">
    <text evidence="2">The sequence shown here is derived from an EMBL/GenBank/DDBJ whole genome shotgun (WGS) entry which is preliminary data.</text>
</comment>
<dbReference type="OrthoDB" id="5404794at2759"/>
<evidence type="ECO:0000313" key="2">
    <source>
        <dbReference type="EMBL" id="CAF9911716.1"/>
    </source>
</evidence>
<dbReference type="Proteomes" id="UP000664203">
    <property type="component" value="Unassembled WGS sequence"/>
</dbReference>
<feature type="compositionally biased region" description="Acidic residues" evidence="1">
    <location>
        <begin position="414"/>
        <end position="426"/>
    </location>
</feature>